<evidence type="ECO:0000313" key="4">
    <source>
        <dbReference type="Proteomes" id="UP000734511"/>
    </source>
</evidence>
<reference evidence="3 4" key="1">
    <citation type="submission" date="2020-03" db="EMBL/GenBank/DDBJ databases">
        <title>WGS of actinomycetes isolated from Thailand.</title>
        <authorList>
            <person name="Thawai C."/>
        </authorList>
    </citation>
    <scope>NUCLEOTIDE SEQUENCE [LARGE SCALE GENOMIC DNA]</scope>
    <source>
        <strain evidence="3 4">PRB2-1</strain>
    </source>
</reference>
<evidence type="ECO:0000256" key="2">
    <source>
        <dbReference type="SAM" id="Phobius"/>
    </source>
</evidence>
<comment type="caution">
    <text evidence="3">The sequence shown here is derived from an EMBL/GenBank/DDBJ whole genome shotgun (WGS) entry which is preliminary data.</text>
</comment>
<name>A0ABX1A1Z0_9ACTN</name>
<accession>A0ABX1A1Z0</accession>
<feature type="compositionally biased region" description="Basic residues" evidence="1">
    <location>
        <begin position="163"/>
        <end position="178"/>
    </location>
</feature>
<sequence>MADPGTDGRPGIPSQDSGPRPEPIRFFGTTWVEHDGGYGWRRLGVSVGSLAAAAAGAFVLRIGFQGLGDADIGTFVTAIAFVGFALCSVLAFQRTWRGFSARRPAGDSDGTQGLYAIGFVGALLAYFVRSLSEAPGEDLRRTEYAEARARHAARAERSGKAGRAGKPKPKGAKRKPRR</sequence>
<feature type="region of interest" description="Disordered" evidence="1">
    <location>
        <begin position="148"/>
        <end position="178"/>
    </location>
</feature>
<dbReference type="EMBL" id="JAATEJ010000036">
    <property type="protein sequence ID" value="NJP47863.1"/>
    <property type="molecule type" value="Genomic_DNA"/>
</dbReference>
<keyword evidence="2" id="KW-0472">Membrane</keyword>
<feature type="compositionally biased region" description="Basic and acidic residues" evidence="1">
    <location>
        <begin position="148"/>
        <end position="159"/>
    </location>
</feature>
<evidence type="ECO:0000313" key="3">
    <source>
        <dbReference type="EMBL" id="NJP47863.1"/>
    </source>
</evidence>
<feature type="region of interest" description="Disordered" evidence="1">
    <location>
        <begin position="1"/>
        <end position="23"/>
    </location>
</feature>
<keyword evidence="2" id="KW-0812">Transmembrane</keyword>
<keyword evidence="4" id="KW-1185">Reference proteome</keyword>
<proteinExistence type="predicted"/>
<gene>
    <name evidence="3" type="ORF">HCN08_31330</name>
</gene>
<organism evidence="3 4">
    <name type="scientific">Actinacidiphila epipremni</name>
    <dbReference type="NCBI Taxonomy" id="2053013"/>
    <lineage>
        <taxon>Bacteria</taxon>
        <taxon>Bacillati</taxon>
        <taxon>Actinomycetota</taxon>
        <taxon>Actinomycetes</taxon>
        <taxon>Kitasatosporales</taxon>
        <taxon>Streptomycetaceae</taxon>
        <taxon>Actinacidiphila</taxon>
    </lineage>
</organism>
<feature type="transmembrane region" description="Helical" evidence="2">
    <location>
        <begin position="43"/>
        <end position="60"/>
    </location>
</feature>
<feature type="transmembrane region" description="Helical" evidence="2">
    <location>
        <begin position="72"/>
        <end position="92"/>
    </location>
</feature>
<protein>
    <recommendedName>
        <fullName evidence="5">EamA/RhaT family transporter</fullName>
    </recommendedName>
</protein>
<evidence type="ECO:0000256" key="1">
    <source>
        <dbReference type="SAM" id="MobiDB-lite"/>
    </source>
</evidence>
<evidence type="ECO:0008006" key="5">
    <source>
        <dbReference type="Google" id="ProtNLM"/>
    </source>
</evidence>
<keyword evidence="2" id="KW-1133">Transmembrane helix</keyword>
<dbReference type="Proteomes" id="UP000734511">
    <property type="component" value="Unassembled WGS sequence"/>
</dbReference>